<feature type="compositionally biased region" description="Basic residues" evidence="7">
    <location>
        <begin position="158"/>
        <end position="197"/>
    </location>
</feature>
<reference evidence="9" key="3">
    <citation type="submission" date="2025-09" db="UniProtKB">
        <authorList>
            <consortium name="Ensembl"/>
        </authorList>
    </citation>
    <scope>IDENTIFICATION</scope>
</reference>
<dbReference type="FunCoup" id="H2ZVU8">
    <property type="interactions" value="705"/>
</dbReference>
<dbReference type="CDD" id="cd00073">
    <property type="entry name" value="H15"/>
    <property type="match status" value="1"/>
</dbReference>
<dbReference type="GO" id="GO:0005634">
    <property type="term" value="C:nucleus"/>
    <property type="evidence" value="ECO:0007669"/>
    <property type="project" value="UniProtKB-SubCell"/>
</dbReference>
<evidence type="ECO:0000256" key="4">
    <source>
        <dbReference type="ARBA" id="ARBA00023125"/>
    </source>
</evidence>
<comment type="subcellular location">
    <subcellularLocation>
        <location evidence="2">Chromosome</location>
    </subcellularLocation>
    <subcellularLocation>
        <location evidence="1 6">Nucleus</location>
    </subcellularLocation>
</comment>
<keyword evidence="10" id="KW-1185">Reference proteome</keyword>
<evidence type="ECO:0000313" key="9">
    <source>
        <dbReference type="Ensembl" id="ENSLACP00000001519.1"/>
    </source>
</evidence>
<feature type="compositionally biased region" description="Basic residues" evidence="7">
    <location>
        <begin position="103"/>
        <end position="144"/>
    </location>
</feature>
<evidence type="ECO:0000313" key="10">
    <source>
        <dbReference type="Proteomes" id="UP000008672"/>
    </source>
</evidence>
<feature type="region of interest" description="Disordered" evidence="7">
    <location>
        <begin position="85"/>
        <end position="197"/>
    </location>
</feature>
<dbReference type="Proteomes" id="UP000008672">
    <property type="component" value="Unassembled WGS sequence"/>
</dbReference>
<accession>H2ZVU8</accession>
<gene>
    <name evidence="9" type="primary">H1-0</name>
</gene>
<keyword evidence="5 6" id="KW-0539">Nucleus</keyword>
<comment type="similarity">
    <text evidence="6">Belongs to the histone H1/H5 family.</text>
</comment>
<keyword evidence="3 6" id="KW-0158">Chromosome</keyword>
<dbReference type="OMA" id="IKNHYKV"/>
<dbReference type="Ensembl" id="ENSLACT00000001532.1">
    <property type="protein sequence ID" value="ENSLACP00000001519.1"/>
    <property type="gene ID" value="ENSLACG00000001357.1"/>
</dbReference>
<dbReference type="Bgee" id="ENSLACG00000001357">
    <property type="expression patterns" value="Expressed in pectoral fin and 6 other cell types or tissues"/>
</dbReference>
<dbReference type="PRINTS" id="PR00624">
    <property type="entry name" value="HISTONEH5"/>
</dbReference>
<dbReference type="InterPro" id="IPR036390">
    <property type="entry name" value="WH_DNA-bd_sf"/>
</dbReference>
<feature type="compositionally biased region" description="Low complexity" evidence="7">
    <location>
        <begin position="1"/>
        <end position="10"/>
    </location>
</feature>
<dbReference type="FunFam" id="1.10.10.10:FF:000140">
    <property type="entry name" value="Histone H1.0"/>
    <property type="match status" value="1"/>
</dbReference>
<name>H2ZVU8_LATCH</name>
<evidence type="ECO:0000256" key="3">
    <source>
        <dbReference type="ARBA" id="ARBA00022454"/>
    </source>
</evidence>
<evidence type="ECO:0000256" key="2">
    <source>
        <dbReference type="ARBA" id="ARBA00004286"/>
    </source>
</evidence>
<dbReference type="Gene3D" id="1.10.10.10">
    <property type="entry name" value="Winged helix-like DNA-binding domain superfamily/Winged helix DNA-binding domain"/>
    <property type="match status" value="1"/>
</dbReference>
<reference evidence="10" key="1">
    <citation type="submission" date="2011-08" db="EMBL/GenBank/DDBJ databases">
        <title>The draft genome of Latimeria chalumnae.</title>
        <authorList>
            <person name="Di Palma F."/>
            <person name="Alfoldi J."/>
            <person name="Johnson J."/>
            <person name="Berlin A."/>
            <person name="Gnerre S."/>
            <person name="Jaffe D."/>
            <person name="MacCallum I."/>
            <person name="Young S."/>
            <person name="Walker B.J."/>
            <person name="Lander E."/>
            <person name="Lindblad-Toh K."/>
        </authorList>
    </citation>
    <scope>NUCLEOTIDE SEQUENCE [LARGE SCALE GENOMIC DNA]</scope>
    <source>
        <strain evidence="10">Wild caught</strain>
    </source>
</reference>
<dbReference type="GO" id="GO:0000786">
    <property type="term" value="C:nucleosome"/>
    <property type="evidence" value="ECO:0007669"/>
    <property type="project" value="InterPro"/>
</dbReference>
<dbReference type="InterPro" id="IPR005818">
    <property type="entry name" value="Histone_H1/H5_H15"/>
</dbReference>
<dbReference type="OrthoDB" id="1110759at2759"/>
<protein>
    <submittedName>
        <fullName evidence="9">H1.0 linker histone</fullName>
    </submittedName>
</protein>
<keyword evidence="4 6" id="KW-0238">DNA-binding</keyword>
<dbReference type="PANTHER" id="PTHR11467:SF182">
    <property type="entry name" value="HISTONE H1.0"/>
    <property type="match status" value="1"/>
</dbReference>
<dbReference type="KEGG" id="lcm:102363392"/>
<evidence type="ECO:0000256" key="6">
    <source>
        <dbReference type="RuleBase" id="RU003894"/>
    </source>
</evidence>
<dbReference type="PANTHER" id="PTHR11467">
    <property type="entry name" value="HISTONE H1"/>
    <property type="match status" value="1"/>
</dbReference>
<dbReference type="GO" id="GO:0030261">
    <property type="term" value="P:chromosome condensation"/>
    <property type="evidence" value="ECO:0007669"/>
    <property type="project" value="TreeGrafter"/>
</dbReference>
<dbReference type="GO" id="GO:0030527">
    <property type="term" value="F:structural constituent of chromatin"/>
    <property type="evidence" value="ECO:0007669"/>
    <property type="project" value="InterPro"/>
</dbReference>
<dbReference type="GO" id="GO:0006334">
    <property type="term" value="P:nucleosome assembly"/>
    <property type="evidence" value="ECO:0007669"/>
    <property type="project" value="InterPro"/>
</dbReference>
<dbReference type="eggNOG" id="KOG4012">
    <property type="taxonomic scope" value="Eukaryota"/>
</dbReference>
<dbReference type="InParanoid" id="H2ZVU8"/>
<proteinExistence type="inferred from homology"/>
<dbReference type="SUPFAM" id="SSF46785">
    <property type="entry name" value="Winged helix' DNA-binding domain"/>
    <property type="match status" value="1"/>
</dbReference>
<dbReference type="GO" id="GO:0031492">
    <property type="term" value="F:nucleosomal DNA binding"/>
    <property type="evidence" value="ECO:0007669"/>
    <property type="project" value="TreeGrafter"/>
</dbReference>
<dbReference type="HOGENOM" id="CLU_052897_1_1_1"/>
<dbReference type="PROSITE" id="PS51504">
    <property type="entry name" value="H15"/>
    <property type="match status" value="1"/>
</dbReference>
<organism evidence="9 10">
    <name type="scientific">Latimeria chalumnae</name>
    <name type="common">Coelacanth</name>
    <dbReference type="NCBI Taxonomy" id="7897"/>
    <lineage>
        <taxon>Eukaryota</taxon>
        <taxon>Metazoa</taxon>
        <taxon>Chordata</taxon>
        <taxon>Craniata</taxon>
        <taxon>Vertebrata</taxon>
        <taxon>Euteleostomi</taxon>
        <taxon>Coelacanthiformes</taxon>
        <taxon>Coelacanthidae</taxon>
        <taxon>Latimeria</taxon>
    </lineage>
</organism>
<evidence type="ECO:0000259" key="8">
    <source>
        <dbReference type="PROSITE" id="PS51504"/>
    </source>
</evidence>
<feature type="domain" description="H15" evidence="8">
    <location>
        <begin position="23"/>
        <end position="96"/>
    </location>
</feature>
<sequence length="197" mass="21437">MTENSAATSAKPKRSKASKPSTDHPKYSDMIESAIRAEKNRAGSSRQSIQKYIKSHYKVKENADLQIKFAIKRLLHKGFLKQARGVGASGSYRLAKQDEPKKVVKKAKKDTKKAAAPKKVAKPRRASSKSPAKAKKTKADKKPKKAAEKKKAPAAAAKKAKKAKAVKSKAVKPAKSKKAKVAKPKAKSTPKKTTKKK</sequence>
<reference evidence="9" key="2">
    <citation type="submission" date="2025-08" db="UniProtKB">
        <authorList>
            <consortium name="Ensembl"/>
        </authorList>
    </citation>
    <scope>IDENTIFICATION</scope>
</reference>
<dbReference type="STRING" id="7897.ENSLACP00000001519"/>
<dbReference type="InterPro" id="IPR036388">
    <property type="entry name" value="WH-like_DNA-bd_sf"/>
</dbReference>
<dbReference type="GeneTree" id="ENSGT00810000125570"/>
<evidence type="ECO:0000256" key="7">
    <source>
        <dbReference type="SAM" id="MobiDB-lite"/>
    </source>
</evidence>
<dbReference type="EMBL" id="AFYH01267270">
    <property type="status" value="NOT_ANNOTATED_CDS"/>
    <property type="molecule type" value="Genomic_DNA"/>
</dbReference>
<dbReference type="Pfam" id="PF00538">
    <property type="entry name" value="Linker_histone"/>
    <property type="match status" value="1"/>
</dbReference>
<dbReference type="GO" id="GO:0045910">
    <property type="term" value="P:negative regulation of DNA recombination"/>
    <property type="evidence" value="ECO:0007669"/>
    <property type="project" value="TreeGrafter"/>
</dbReference>
<feature type="region of interest" description="Disordered" evidence="7">
    <location>
        <begin position="1"/>
        <end position="29"/>
    </location>
</feature>
<evidence type="ECO:0000256" key="5">
    <source>
        <dbReference type="ARBA" id="ARBA00023242"/>
    </source>
</evidence>
<dbReference type="GO" id="GO:0003690">
    <property type="term" value="F:double-stranded DNA binding"/>
    <property type="evidence" value="ECO:0007669"/>
    <property type="project" value="TreeGrafter"/>
</dbReference>
<evidence type="ECO:0000256" key="1">
    <source>
        <dbReference type="ARBA" id="ARBA00004123"/>
    </source>
</evidence>
<dbReference type="SMART" id="SM00526">
    <property type="entry name" value="H15"/>
    <property type="match status" value="1"/>
</dbReference>
<dbReference type="InterPro" id="IPR005819">
    <property type="entry name" value="H1/H5"/>
</dbReference>
<dbReference type="AlphaFoldDB" id="H2ZVU8"/>